<sequence length="106" mass="11212">MGQFKTLSDYKGAELQAALTNAIVAAFTESALDQTALLELFGGDAEALIRQRAEYVVKMKAGAVIPLFPGDSFASHAPARPNAAFGPFVDNVLKHIQPASTCRTSS</sequence>
<reference evidence="1" key="1">
    <citation type="submission" date="2021-03" db="EMBL/GenBank/DDBJ databases">
        <title>Genome sequencing and assembly of Tianweitania sediminis.</title>
        <authorList>
            <person name="Chhetri G."/>
        </authorList>
    </citation>
    <scope>NUCLEOTIDE SEQUENCE</scope>
    <source>
        <strain evidence="1">Z8</strain>
    </source>
</reference>
<proteinExistence type="predicted"/>
<dbReference type="Proteomes" id="UP000666240">
    <property type="component" value="Unassembled WGS sequence"/>
</dbReference>
<dbReference type="Pfam" id="PF05136">
    <property type="entry name" value="Phage_portal_2"/>
    <property type="match status" value="1"/>
</dbReference>
<evidence type="ECO:0000313" key="1">
    <source>
        <dbReference type="EMBL" id="MBP0439912.1"/>
    </source>
</evidence>
<dbReference type="GO" id="GO:0019068">
    <property type="term" value="P:virion assembly"/>
    <property type="evidence" value="ECO:0007669"/>
    <property type="project" value="InterPro"/>
</dbReference>
<keyword evidence="2" id="KW-1185">Reference proteome</keyword>
<dbReference type="EMBL" id="JAGIYY010000004">
    <property type="protein sequence ID" value="MBP0439912.1"/>
    <property type="molecule type" value="Genomic_DNA"/>
</dbReference>
<dbReference type="InterPro" id="IPR006429">
    <property type="entry name" value="Phage_lambda_portal"/>
</dbReference>
<comment type="caution">
    <text evidence="1">The sequence shown here is derived from an EMBL/GenBank/DDBJ whole genome shotgun (WGS) entry which is preliminary data.</text>
</comment>
<gene>
    <name evidence="1" type="ORF">J5Y06_14735</name>
</gene>
<evidence type="ECO:0000313" key="2">
    <source>
        <dbReference type="Proteomes" id="UP000666240"/>
    </source>
</evidence>
<dbReference type="AlphaFoldDB" id="A0A8J7UM27"/>
<organism evidence="1 2">
    <name type="scientific">Tianweitania sediminis</name>
    <dbReference type="NCBI Taxonomy" id="1502156"/>
    <lineage>
        <taxon>Bacteria</taxon>
        <taxon>Pseudomonadati</taxon>
        <taxon>Pseudomonadota</taxon>
        <taxon>Alphaproteobacteria</taxon>
        <taxon>Hyphomicrobiales</taxon>
        <taxon>Phyllobacteriaceae</taxon>
        <taxon>Tianweitania</taxon>
    </lineage>
</organism>
<accession>A0A8J7UM27</accession>
<protein>
    <submittedName>
        <fullName evidence="1">Phage portal protein</fullName>
    </submittedName>
</protein>
<name>A0A8J7UM27_9HYPH</name>
<dbReference type="GO" id="GO:0005198">
    <property type="term" value="F:structural molecule activity"/>
    <property type="evidence" value="ECO:0007669"/>
    <property type="project" value="InterPro"/>
</dbReference>